<dbReference type="Gene3D" id="3.90.20.20">
    <property type="match status" value="1"/>
</dbReference>
<evidence type="ECO:0000256" key="1">
    <source>
        <dbReference type="ARBA" id="ARBA00009054"/>
    </source>
</evidence>
<evidence type="ECO:0000313" key="8">
    <source>
        <dbReference type="Proteomes" id="UP000280842"/>
    </source>
</evidence>
<dbReference type="EMBL" id="REFO01000014">
    <property type="protein sequence ID" value="RMA93110.1"/>
    <property type="molecule type" value="Genomic_DNA"/>
</dbReference>
<protein>
    <recommendedName>
        <fullName evidence="3 4">Protein GrpE</fullName>
    </recommendedName>
    <alternativeName>
        <fullName evidence="3">HSP-70 cofactor</fullName>
    </alternativeName>
</protein>
<comment type="function">
    <text evidence="3 4">Participates actively in the response to hyperosmotic and heat shock by preventing the aggregation of stress-denatured proteins, in association with DnaK and GrpE. It is the nucleotide exchange factor for DnaK and may function as a thermosensor. Unfolded proteins bind initially to DnaJ; upon interaction with the DnaJ-bound protein, DnaK hydrolyzes its bound ATP, resulting in the formation of a stable complex. GrpE releases ADP from DnaK; ATP binding to DnaK triggers the release of the substrate protein, thus completing the reaction cycle. Several rounds of ATP-dependent interactions between DnaJ, DnaK and GrpE are required for fully efficient folding.</text>
</comment>
<dbReference type="Proteomes" id="UP000280842">
    <property type="component" value="Unassembled WGS sequence"/>
</dbReference>
<dbReference type="InterPro" id="IPR000740">
    <property type="entry name" value="GrpE"/>
</dbReference>
<dbReference type="SUPFAM" id="SSF58014">
    <property type="entry name" value="Coiled-coil domain of nucleotide exchange factor GrpE"/>
    <property type="match status" value="1"/>
</dbReference>
<dbReference type="RefSeq" id="WP_121923549.1">
    <property type="nucleotide sequence ID" value="NZ_REFO01000014.1"/>
</dbReference>
<dbReference type="CDD" id="cd00446">
    <property type="entry name" value="GrpE"/>
    <property type="match status" value="1"/>
</dbReference>
<sequence length="210" mass="24613">MADKNQDIEISIEEKEVNKEQEELKQEENKEEKMETEENIEQLKQEINQLKEKLQKTEEQAKKLSILYQTLSQDFESYKLRTLKEKEQIKEETIEKLAKELLNIVDNFEKAIESAKLSDDISSLAKGVQMIHYQLVKFLENIGINEVIAEGEFNPSHHEAIDTYISTEHKPNEIVKVLQKGYKYKEKVIRPAKVVVAIPPEEKEEQEKNK</sequence>
<evidence type="ECO:0000256" key="5">
    <source>
        <dbReference type="RuleBase" id="RU004478"/>
    </source>
</evidence>
<dbReference type="PANTHER" id="PTHR21237">
    <property type="entry name" value="GRPE PROTEIN"/>
    <property type="match status" value="1"/>
</dbReference>
<proteinExistence type="inferred from homology"/>
<name>A0A3M0B6S8_9AQUI</name>
<dbReference type="InterPro" id="IPR009012">
    <property type="entry name" value="GrpE_head"/>
</dbReference>
<comment type="similarity">
    <text evidence="1 3 5">Belongs to the GrpE family.</text>
</comment>
<evidence type="ECO:0000256" key="6">
    <source>
        <dbReference type="SAM" id="MobiDB-lite"/>
    </source>
</evidence>
<keyword evidence="8" id="KW-1185">Reference proteome</keyword>
<dbReference type="PROSITE" id="PS01071">
    <property type="entry name" value="GRPE"/>
    <property type="match status" value="1"/>
</dbReference>
<evidence type="ECO:0000256" key="2">
    <source>
        <dbReference type="ARBA" id="ARBA00023186"/>
    </source>
</evidence>
<comment type="caution">
    <text evidence="7">The sequence shown here is derived from an EMBL/GenBank/DDBJ whole genome shotgun (WGS) entry which is preliminary data.</text>
</comment>
<dbReference type="GO" id="GO:0042803">
    <property type="term" value="F:protein homodimerization activity"/>
    <property type="evidence" value="ECO:0007669"/>
    <property type="project" value="InterPro"/>
</dbReference>
<dbReference type="SUPFAM" id="SSF51064">
    <property type="entry name" value="Head domain of nucleotide exchange factor GrpE"/>
    <property type="match status" value="1"/>
</dbReference>
<dbReference type="InterPro" id="IPR013805">
    <property type="entry name" value="GrpE_CC"/>
</dbReference>
<reference evidence="7 8" key="1">
    <citation type="submission" date="2018-10" db="EMBL/GenBank/DDBJ databases">
        <title>Genomic Encyclopedia of Archaeal and Bacterial Type Strains, Phase II (KMG-II): from individual species to whole genera.</title>
        <authorList>
            <person name="Goeker M."/>
        </authorList>
    </citation>
    <scope>NUCLEOTIDE SEQUENCE [LARGE SCALE GENOMIC DNA]</scope>
    <source>
        <strain evidence="7 8">VM1</strain>
    </source>
</reference>
<keyword evidence="3 4" id="KW-0346">Stress response</keyword>
<comment type="subunit">
    <text evidence="3">Homodimer.</text>
</comment>
<dbReference type="GO" id="GO:0000774">
    <property type="term" value="F:adenyl-nucleotide exchange factor activity"/>
    <property type="evidence" value="ECO:0007669"/>
    <property type="project" value="InterPro"/>
</dbReference>
<feature type="compositionally biased region" description="Basic and acidic residues" evidence="6">
    <location>
        <begin position="1"/>
        <end position="33"/>
    </location>
</feature>
<evidence type="ECO:0000256" key="4">
    <source>
        <dbReference type="RuleBase" id="RU000639"/>
    </source>
</evidence>
<dbReference type="OrthoDB" id="9812586at2"/>
<gene>
    <name evidence="3" type="primary">grpE</name>
    <name evidence="7" type="ORF">CLV39_1441</name>
</gene>
<dbReference type="GO" id="GO:0051087">
    <property type="term" value="F:protein-folding chaperone binding"/>
    <property type="evidence" value="ECO:0007669"/>
    <property type="project" value="InterPro"/>
</dbReference>
<comment type="subcellular location">
    <subcellularLocation>
        <location evidence="3">Cytoplasm</location>
    </subcellularLocation>
</comment>
<dbReference type="GO" id="GO:0006457">
    <property type="term" value="P:protein folding"/>
    <property type="evidence" value="ECO:0007669"/>
    <property type="project" value="InterPro"/>
</dbReference>
<keyword evidence="2 3" id="KW-0143">Chaperone</keyword>
<organism evidence="7 8">
    <name type="scientific">Hydrogenothermus marinus</name>
    <dbReference type="NCBI Taxonomy" id="133270"/>
    <lineage>
        <taxon>Bacteria</taxon>
        <taxon>Pseudomonadati</taxon>
        <taxon>Aquificota</taxon>
        <taxon>Aquificia</taxon>
        <taxon>Aquificales</taxon>
        <taxon>Hydrogenothermaceae</taxon>
        <taxon>Hydrogenothermus</taxon>
    </lineage>
</organism>
<dbReference type="PRINTS" id="PR00773">
    <property type="entry name" value="GRPEPROTEIN"/>
</dbReference>
<accession>A0A3M0B6S8</accession>
<dbReference type="Pfam" id="PF01025">
    <property type="entry name" value="GrpE"/>
    <property type="match status" value="1"/>
</dbReference>
<feature type="region of interest" description="Disordered" evidence="6">
    <location>
        <begin position="1"/>
        <end position="37"/>
    </location>
</feature>
<dbReference type="PANTHER" id="PTHR21237:SF23">
    <property type="entry name" value="GRPE PROTEIN HOMOLOG, MITOCHONDRIAL"/>
    <property type="match status" value="1"/>
</dbReference>
<dbReference type="GO" id="GO:0005737">
    <property type="term" value="C:cytoplasm"/>
    <property type="evidence" value="ECO:0007669"/>
    <property type="project" value="UniProtKB-SubCell"/>
</dbReference>
<dbReference type="GO" id="GO:0051082">
    <property type="term" value="F:unfolded protein binding"/>
    <property type="evidence" value="ECO:0007669"/>
    <property type="project" value="TreeGrafter"/>
</dbReference>
<keyword evidence="3" id="KW-0963">Cytoplasm</keyword>
<dbReference type="AlphaFoldDB" id="A0A3M0B6S8"/>
<dbReference type="Gene3D" id="2.30.22.10">
    <property type="entry name" value="Head domain of nucleotide exchange factor GrpE"/>
    <property type="match status" value="1"/>
</dbReference>
<evidence type="ECO:0000313" key="7">
    <source>
        <dbReference type="EMBL" id="RMA93110.1"/>
    </source>
</evidence>
<dbReference type="HAMAP" id="MF_01151">
    <property type="entry name" value="GrpE"/>
    <property type="match status" value="1"/>
</dbReference>
<evidence type="ECO:0000256" key="3">
    <source>
        <dbReference type="HAMAP-Rule" id="MF_01151"/>
    </source>
</evidence>